<dbReference type="GO" id="GO:0015385">
    <property type="term" value="F:sodium:proton antiporter activity"/>
    <property type="evidence" value="ECO:0007669"/>
    <property type="project" value="TreeGrafter"/>
</dbReference>
<evidence type="ECO:0000256" key="5">
    <source>
        <dbReference type="ARBA" id="ARBA00022692"/>
    </source>
</evidence>
<dbReference type="Proteomes" id="UP000294850">
    <property type="component" value="Unassembled WGS sequence"/>
</dbReference>
<dbReference type="OrthoDB" id="9800416at2"/>
<evidence type="ECO:0000256" key="6">
    <source>
        <dbReference type="ARBA" id="ARBA00022989"/>
    </source>
</evidence>
<feature type="transmembrane region" description="Helical" evidence="8">
    <location>
        <begin position="100"/>
        <end position="121"/>
    </location>
</feature>
<dbReference type="InterPro" id="IPR036259">
    <property type="entry name" value="MFS_trans_sf"/>
</dbReference>
<comment type="similarity">
    <text evidence="2">Belongs to the major facilitator superfamily. Bcr/CmlA family.</text>
</comment>
<feature type="transmembrane region" description="Helical" evidence="8">
    <location>
        <begin position="251"/>
        <end position="270"/>
    </location>
</feature>
<evidence type="ECO:0000313" key="10">
    <source>
        <dbReference type="EMBL" id="TDE16853.1"/>
    </source>
</evidence>
<gene>
    <name evidence="10" type="ORF">E0F88_11590</name>
</gene>
<dbReference type="InterPro" id="IPR011701">
    <property type="entry name" value="MFS"/>
</dbReference>
<dbReference type="RefSeq" id="WP_131958385.1">
    <property type="nucleotide sequence ID" value="NZ_SMFL01000003.1"/>
</dbReference>
<evidence type="ECO:0000256" key="7">
    <source>
        <dbReference type="ARBA" id="ARBA00023136"/>
    </source>
</evidence>
<dbReference type="CDD" id="cd17320">
    <property type="entry name" value="MFS_MdfA_MDR_like"/>
    <property type="match status" value="1"/>
</dbReference>
<feature type="transmembrane region" description="Helical" evidence="8">
    <location>
        <begin position="282"/>
        <end position="303"/>
    </location>
</feature>
<comment type="subcellular location">
    <subcellularLocation>
        <location evidence="1">Cell membrane</location>
        <topology evidence="1">Multi-pass membrane protein</topology>
    </subcellularLocation>
</comment>
<name>A0A4R5E001_9BACT</name>
<sequence>MSKKTYFFLILILGSLTALGPFSIDMYLPGFPAIARDLHTTAAKVSLSLSGFFIGISLGQLLYGPLLDRFGRKKPLFIGLLVYIAASAGCAFSTSINGLIFMRIIQAIGSCAAAVASIAMVRDLFPVKDNAKVFSLLLLVVGVSPMIAPTVGGYVTSAFGWQSVFLILTGMGVAILISTFLWLPDSYKPDKMLSLKPKPILLNFWAVLREPQFYTYALTGAIAFAGLFAYVSGSPLVFMEVFHTDEKVYGWIFAFLSVGFIGSSQLNTLFLHKFTSEQIVNFALICQVIVGFTFLAAALNGLLTLPVTIGFLFLFLCCIGFTNPNAAALSLAPFSKNAGSASAMMGAVQMGMGTLISVLISMFEVPSATPMVAAMAGSALIALMVLFIGRRNIKEPVEIQQGADAGFVH</sequence>
<evidence type="ECO:0000256" key="8">
    <source>
        <dbReference type="SAM" id="Phobius"/>
    </source>
</evidence>
<dbReference type="GO" id="GO:1990961">
    <property type="term" value="P:xenobiotic detoxification by transmembrane export across the plasma membrane"/>
    <property type="evidence" value="ECO:0007669"/>
    <property type="project" value="InterPro"/>
</dbReference>
<evidence type="ECO:0000256" key="4">
    <source>
        <dbReference type="ARBA" id="ARBA00022475"/>
    </source>
</evidence>
<evidence type="ECO:0000256" key="2">
    <source>
        <dbReference type="ARBA" id="ARBA00006236"/>
    </source>
</evidence>
<dbReference type="EMBL" id="SMFL01000003">
    <property type="protein sequence ID" value="TDE16853.1"/>
    <property type="molecule type" value="Genomic_DNA"/>
</dbReference>
<feature type="transmembrane region" description="Helical" evidence="8">
    <location>
        <begin position="343"/>
        <end position="363"/>
    </location>
</feature>
<dbReference type="PROSITE" id="PS50850">
    <property type="entry name" value="MFS"/>
    <property type="match status" value="1"/>
</dbReference>
<protein>
    <submittedName>
        <fullName evidence="10">Bcr/CflA family efflux MFS transporter</fullName>
    </submittedName>
</protein>
<proteinExistence type="inferred from homology"/>
<dbReference type="GO" id="GO:0005886">
    <property type="term" value="C:plasma membrane"/>
    <property type="evidence" value="ECO:0007669"/>
    <property type="project" value="UniProtKB-SubCell"/>
</dbReference>
<feature type="transmembrane region" description="Helical" evidence="8">
    <location>
        <begin position="133"/>
        <end position="155"/>
    </location>
</feature>
<comment type="caution">
    <text evidence="10">The sequence shown here is derived from an EMBL/GenBank/DDBJ whole genome shotgun (WGS) entry which is preliminary data.</text>
</comment>
<evidence type="ECO:0000256" key="1">
    <source>
        <dbReference type="ARBA" id="ARBA00004651"/>
    </source>
</evidence>
<dbReference type="AlphaFoldDB" id="A0A4R5E001"/>
<dbReference type="GO" id="GO:0042910">
    <property type="term" value="F:xenobiotic transmembrane transporter activity"/>
    <property type="evidence" value="ECO:0007669"/>
    <property type="project" value="InterPro"/>
</dbReference>
<keyword evidence="7 8" id="KW-0472">Membrane</keyword>
<keyword evidence="6 8" id="KW-1133">Transmembrane helix</keyword>
<accession>A0A4R5E001</accession>
<feature type="transmembrane region" description="Helical" evidence="8">
    <location>
        <begin position="161"/>
        <end position="183"/>
    </location>
</feature>
<keyword evidence="4" id="KW-1003">Cell membrane</keyword>
<feature type="domain" description="Major facilitator superfamily (MFS) profile" evidence="9">
    <location>
        <begin position="9"/>
        <end position="394"/>
    </location>
</feature>
<feature type="transmembrane region" description="Helical" evidence="8">
    <location>
        <begin position="369"/>
        <end position="389"/>
    </location>
</feature>
<reference evidence="10 11" key="1">
    <citation type="submission" date="2019-03" db="EMBL/GenBank/DDBJ databases">
        <title>Dyadobacter AR-3-6 sp. nov., isolated from arctic soil.</title>
        <authorList>
            <person name="Chaudhary D.K."/>
        </authorList>
    </citation>
    <scope>NUCLEOTIDE SEQUENCE [LARGE SCALE GENOMIC DNA]</scope>
    <source>
        <strain evidence="10 11">AR-3-6</strain>
    </source>
</reference>
<feature type="transmembrane region" description="Helical" evidence="8">
    <location>
        <begin position="309"/>
        <end position="331"/>
    </location>
</feature>
<keyword evidence="5 8" id="KW-0812">Transmembrane</keyword>
<dbReference type="Pfam" id="PF07690">
    <property type="entry name" value="MFS_1"/>
    <property type="match status" value="1"/>
</dbReference>
<evidence type="ECO:0000313" key="11">
    <source>
        <dbReference type="Proteomes" id="UP000294850"/>
    </source>
</evidence>
<dbReference type="PANTHER" id="PTHR23502">
    <property type="entry name" value="MAJOR FACILITATOR SUPERFAMILY"/>
    <property type="match status" value="1"/>
</dbReference>
<dbReference type="FunFam" id="1.20.1720.10:FF:000005">
    <property type="entry name" value="Bcr/CflA family efflux transporter"/>
    <property type="match status" value="1"/>
</dbReference>
<keyword evidence="11" id="KW-1185">Reference proteome</keyword>
<organism evidence="10 11">
    <name type="scientific">Dyadobacter psychrotolerans</name>
    <dbReference type="NCBI Taxonomy" id="2541721"/>
    <lineage>
        <taxon>Bacteria</taxon>
        <taxon>Pseudomonadati</taxon>
        <taxon>Bacteroidota</taxon>
        <taxon>Cytophagia</taxon>
        <taxon>Cytophagales</taxon>
        <taxon>Spirosomataceae</taxon>
        <taxon>Dyadobacter</taxon>
    </lineage>
</organism>
<dbReference type="PANTHER" id="PTHR23502:SF132">
    <property type="entry name" value="POLYAMINE TRANSPORTER 2-RELATED"/>
    <property type="match status" value="1"/>
</dbReference>
<dbReference type="SUPFAM" id="SSF103473">
    <property type="entry name" value="MFS general substrate transporter"/>
    <property type="match status" value="1"/>
</dbReference>
<dbReference type="InterPro" id="IPR004812">
    <property type="entry name" value="Efflux_drug-R_Bcr/CmlA"/>
</dbReference>
<evidence type="ECO:0000256" key="3">
    <source>
        <dbReference type="ARBA" id="ARBA00022448"/>
    </source>
</evidence>
<dbReference type="InterPro" id="IPR020846">
    <property type="entry name" value="MFS_dom"/>
</dbReference>
<dbReference type="NCBIfam" id="TIGR00710">
    <property type="entry name" value="efflux_Bcr_CflA"/>
    <property type="match status" value="1"/>
</dbReference>
<feature type="transmembrane region" description="Helical" evidence="8">
    <location>
        <begin position="213"/>
        <end position="231"/>
    </location>
</feature>
<dbReference type="Gene3D" id="1.20.1720.10">
    <property type="entry name" value="Multidrug resistance protein D"/>
    <property type="match status" value="1"/>
</dbReference>
<evidence type="ECO:0000259" key="9">
    <source>
        <dbReference type="PROSITE" id="PS50850"/>
    </source>
</evidence>
<feature type="transmembrane region" description="Helical" evidence="8">
    <location>
        <begin position="76"/>
        <end position="94"/>
    </location>
</feature>
<feature type="transmembrane region" description="Helical" evidence="8">
    <location>
        <begin position="45"/>
        <end position="64"/>
    </location>
</feature>
<keyword evidence="3" id="KW-0813">Transport</keyword>